<proteinExistence type="predicted"/>
<reference evidence="2 3" key="1">
    <citation type="submission" date="2021-02" db="EMBL/GenBank/DDBJ databases">
        <title>Alicyclobacillus curvatus sp. nov. and Alicyclobacillus mengziensis sp. nov., two acidophilic bacteria isolated from acid mine drainage.</title>
        <authorList>
            <person name="Huang Y."/>
        </authorList>
    </citation>
    <scope>NUCLEOTIDE SEQUENCE [LARGE SCALE GENOMIC DNA]</scope>
    <source>
        <strain evidence="2 3">S30H14</strain>
    </source>
</reference>
<accession>A0A9X7W0Q5</accession>
<evidence type="ECO:0000313" key="2">
    <source>
        <dbReference type="EMBL" id="QSO48194.1"/>
    </source>
</evidence>
<keyword evidence="1" id="KW-1133">Transmembrane helix</keyword>
<feature type="transmembrane region" description="Helical" evidence="1">
    <location>
        <begin position="116"/>
        <end position="135"/>
    </location>
</feature>
<dbReference type="RefSeq" id="WP_206657530.1">
    <property type="nucleotide sequence ID" value="NZ_CP071182.1"/>
</dbReference>
<dbReference type="AlphaFoldDB" id="A0A9X7W0Q5"/>
<name>A0A9X7W0Q5_9BACL</name>
<keyword evidence="1" id="KW-0812">Transmembrane</keyword>
<organism evidence="2 3">
    <name type="scientific">Alicyclobacillus mengziensis</name>
    <dbReference type="NCBI Taxonomy" id="2931921"/>
    <lineage>
        <taxon>Bacteria</taxon>
        <taxon>Bacillati</taxon>
        <taxon>Bacillota</taxon>
        <taxon>Bacilli</taxon>
        <taxon>Bacillales</taxon>
        <taxon>Alicyclobacillaceae</taxon>
        <taxon>Alicyclobacillus</taxon>
    </lineage>
</organism>
<protein>
    <submittedName>
        <fullName evidence="2">Uncharacterized protein</fullName>
    </submittedName>
</protein>
<dbReference type="EMBL" id="CP071182">
    <property type="protein sequence ID" value="QSO48194.1"/>
    <property type="molecule type" value="Genomic_DNA"/>
</dbReference>
<evidence type="ECO:0000256" key="1">
    <source>
        <dbReference type="SAM" id="Phobius"/>
    </source>
</evidence>
<dbReference type="Proteomes" id="UP000663505">
    <property type="component" value="Chromosome"/>
</dbReference>
<evidence type="ECO:0000313" key="3">
    <source>
        <dbReference type="Proteomes" id="UP000663505"/>
    </source>
</evidence>
<keyword evidence="1" id="KW-0472">Membrane</keyword>
<keyword evidence="3" id="KW-1185">Reference proteome</keyword>
<feature type="transmembrane region" description="Helical" evidence="1">
    <location>
        <begin position="16"/>
        <end position="37"/>
    </location>
</feature>
<sequence length="195" mass="21833">MERFQARARAKSRGRTAVILGIAVLCVGLFELYRILIPFDSMNPLWSEVTIGQVVLGNWRYGGEDAEGYLKFYNASQTVLLPPNAHLFGAGGRFVVLEQHSPTSLTYALPRNAIPVSWLAAGAGLAAVPIGLLLLRFKRVRSHFNVRRSIGIAGFRGRARLPRSNPARKFSSSKRRKFLVHKPSLQRGFRSFRKK</sequence>
<dbReference type="KEGG" id="afx:JZ786_04100"/>
<gene>
    <name evidence="2" type="ORF">JZ786_04100</name>
</gene>